<keyword evidence="3" id="KW-1185">Reference proteome</keyword>
<reference evidence="2 3" key="1">
    <citation type="submission" date="2019-02" db="EMBL/GenBank/DDBJ databases">
        <title>Deep-cultivation of Planctomycetes and their phenomic and genomic characterization uncovers novel biology.</title>
        <authorList>
            <person name="Wiegand S."/>
            <person name="Jogler M."/>
            <person name="Boedeker C."/>
            <person name="Pinto D."/>
            <person name="Vollmers J."/>
            <person name="Rivas-Marin E."/>
            <person name="Kohn T."/>
            <person name="Peeters S.H."/>
            <person name="Heuer A."/>
            <person name="Rast P."/>
            <person name="Oberbeckmann S."/>
            <person name="Bunk B."/>
            <person name="Jeske O."/>
            <person name="Meyerdierks A."/>
            <person name="Storesund J.E."/>
            <person name="Kallscheuer N."/>
            <person name="Luecker S."/>
            <person name="Lage O.M."/>
            <person name="Pohl T."/>
            <person name="Merkel B.J."/>
            <person name="Hornburger P."/>
            <person name="Mueller R.-W."/>
            <person name="Bruemmer F."/>
            <person name="Labrenz M."/>
            <person name="Spormann A.M."/>
            <person name="Op den Camp H."/>
            <person name="Overmann J."/>
            <person name="Amann R."/>
            <person name="Jetten M.S.M."/>
            <person name="Mascher T."/>
            <person name="Medema M.H."/>
            <person name="Devos D.P."/>
            <person name="Kaster A.-K."/>
            <person name="Ovreas L."/>
            <person name="Rohde M."/>
            <person name="Galperin M.Y."/>
            <person name="Jogler C."/>
        </authorList>
    </citation>
    <scope>NUCLEOTIDE SEQUENCE [LARGE SCALE GENOMIC DNA]</scope>
    <source>
        <strain evidence="2 3">ElP</strain>
    </source>
</reference>
<name>A0A518GZT7_9BACT</name>
<gene>
    <name evidence="2" type="ORF">ElP_19840</name>
</gene>
<dbReference type="AlphaFoldDB" id="A0A518GZT7"/>
<dbReference type="Proteomes" id="UP000317835">
    <property type="component" value="Chromosome"/>
</dbReference>
<evidence type="ECO:0000256" key="1">
    <source>
        <dbReference type="SAM" id="MobiDB-lite"/>
    </source>
</evidence>
<proteinExistence type="predicted"/>
<dbReference type="EMBL" id="CP036426">
    <property type="protein sequence ID" value="QDV34102.1"/>
    <property type="molecule type" value="Genomic_DNA"/>
</dbReference>
<sequence length="80" mass="8548">MAEKRQHGGQRSGAGRPRSGRDDVAVKIDRAIVAQARFVADARGLSLAEFLSHLLRGSVAQEFTAEAERVKSAEGRASGE</sequence>
<accession>A0A518GZT7</accession>
<organism evidence="2 3">
    <name type="scientific">Tautonia plasticadhaerens</name>
    <dbReference type="NCBI Taxonomy" id="2527974"/>
    <lineage>
        <taxon>Bacteria</taxon>
        <taxon>Pseudomonadati</taxon>
        <taxon>Planctomycetota</taxon>
        <taxon>Planctomycetia</taxon>
        <taxon>Isosphaerales</taxon>
        <taxon>Isosphaeraceae</taxon>
        <taxon>Tautonia</taxon>
    </lineage>
</organism>
<feature type="region of interest" description="Disordered" evidence="1">
    <location>
        <begin position="1"/>
        <end position="22"/>
    </location>
</feature>
<protein>
    <submittedName>
        <fullName evidence="2">Uncharacterized protein</fullName>
    </submittedName>
</protein>
<evidence type="ECO:0000313" key="3">
    <source>
        <dbReference type="Proteomes" id="UP000317835"/>
    </source>
</evidence>
<dbReference type="KEGG" id="tpla:ElP_19840"/>
<evidence type="ECO:0000313" key="2">
    <source>
        <dbReference type="EMBL" id="QDV34102.1"/>
    </source>
</evidence>